<name>A0A8J9ULX5_9NEOP</name>
<feature type="region of interest" description="Disordered" evidence="1">
    <location>
        <begin position="1"/>
        <end position="27"/>
    </location>
</feature>
<evidence type="ECO:0000313" key="2">
    <source>
        <dbReference type="EMBL" id="CAH0721384.1"/>
    </source>
</evidence>
<evidence type="ECO:0000256" key="1">
    <source>
        <dbReference type="SAM" id="MobiDB-lite"/>
    </source>
</evidence>
<protein>
    <submittedName>
        <fullName evidence="2">Uncharacterized protein</fullName>
    </submittedName>
</protein>
<dbReference type="Proteomes" id="UP000838878">
    <property type="component" value="Chromosome 2"/>
</dbReference>
<feature type="non-terminal residue" evidence="2">
    <location>
        <position position="83"/>
    </location>
</feature>
<feature type="compositionally biased region" description="Polar residues" evidence="1">
    <location>
        <begin position="9"/>
        <end position="18"/>
    </location>
</feature>
<keyword evidence="3" id="KW-1185">Reference proteome</keyword>
<feature type="region of interest" description="Disordered" evidence="1">
    <location>
        <begin position="51"/>
        <end position="83"/>
    </location>
</feature>
<sequence>MRPARCSAATPTLHTNHGSVPRSAFEPTRVPYTPVSIRLTSQASFRTCVTSASYGAVSEEDRSTPSQQEPIPGDYEAEDAAKW</sequence>
<organism evidence="2 3">
    <name type="scientific">Brenthis ino</name>
    <name type="common">lesser marbled fritillary</name>
    <dbReference type="NCBI Taxonomy" id="405034"/>
    <lineage>
        <taxon>Eukaryota</taxon>
        <taxon>Metazoa</taxon>
        <taxon>Ecdysozoa</taxon>
        <taxon>Arthropoda</taxon>
        <taxon>Hexapoda</taxon>
        <taxon>Insecta</taxon>
        <taxon>Pterygota</taxon>
        <taxon>Neoptera</taxon>
        <taxon>Endopterygota</taxon>
        <taxon>Lepidoptera</taxon>
        <taxon>Glossata</taxon>
        <taxon>Ditrysia</taxon>
        <taxon>Papilionoidea</taxon>
        <taxon>Nymphalidae</taxon>
        <taxon>Heliconiinae</taxon>
        <taxon>Argynnini</taxon>
        <taxon>Brenthis</taxon>
    </lineage>
</organism>
<reference evidence="2" key="1">
    <citation type="submission" date="2021-12" db="EMBL/GenBank/DDBJ databases">
        <authorList>
            <person name="Martin H S."/>
        </authorList>
    </citation>
    <scope>NUCLEOTIDE SEQUENCE</scope>
</reference>
<dbReference type="AlphaFoldDB" id="A0A8J9ULX5"/>
<accession>A0A8J9ULX5</accession>
<evidence type="ECO:0000313" key="3">
    <source>
        <dbReference type="Proteomes" id="UP000838878"/>
    </source>
</evidence>
<gene>
    <name evidence="2" type="ORF">BINO364_LOCUS7494</name>
</gene>
<proteinExistence type="predicted"/>
<dbReference type="EMBL" id="OV170222">
    <property type="protein sequence ID" value="CAH0721384.1"/>
    <property type="molecule type" value="Genomic_DNA"/>
</dbReference>